<evidence type="ECO:0000256" key="4">
    <source>
        <dbReference type="ARBA" id="ARBA00022692"/>
    </source>
</evidence>
<feature type="transmembrane region" description="Helical" evidence="7">
    <location>
        <begin position="277"/>
        <end position="294"/>
    </location>
</feature>
<keyword evidence="5 7" id="KW-1133">Transmembrane helix</keyword>
<dbReference type="EMBL" id="SLZR01000007">
    <property type="protein sequence ID" value="TCS41028.1"/>
    <property type="molecule type" value="Genomic_DNA"/>
</dbReference>
<protein>
    <recommendedName>
        <fullName evidence="7">TRAP transporter large permease protein</fullName>
    </recommendedName>
</protein>
<comment type="similarity">
    <text evidence="7">Belongs to the TRAP transporter large permease family.</text>
</comment>
<comment type="function">
    <text evidence="7">Part of the tripartite ATP-independent periplasmic (TRAP) transport system.</text>
</comment>
<accession>A0A4R3I5Q7</accession>
<reference evidence="9 10" key="1">
    <citation type="submission" date="2019-03" db="EMBL/GenBank/DDBJ databases">
        <title>Genomic Encyclopedia of Archaeal and Bacterial Type Strains, Phase II (KMG-II): from individual species to whole genera.</title>
        <authorList>
            <person name="Goeker M."/>
        </authorList>
    </citation>
    <scope>NUCLEOTIDE SEQUENCE [LARGE SCALE GENOMIC DNA]</scope>
    <source>
        <strain evidence="9 10">DSM 15388</strain>
    </source>
</reference>
<comment type="caution">
    <text evidence="9">The sequence shown here is derived from an EMBL/GenBank/DDBJ whole genome shotgun (WGS) entry which is preliminary data.</text>
</comment>
<evidence type="ECO:0000256" key="7">
    <source>
        <dbReference type="RuleBase" id="RU369079"/>
    </source>
</evidence>
<proteinExistence type="inferred from homology"/>
<feature type="transmembrane region" description="Helical" evidence="7">
    <location>
        <begin position="171"/>
        <end position="193"/>
    </location>
</feature>
<feature type="transmembrane region" description="Helical" evidence="7">
    <location>
        <begin position="214"/>
        <end position="236"/>
    </location>
</feature>
<name>A0A4R3I5Q7_9GAMM</name>
<feature type="transmembrane region" description="Helical" evidence="7">
    <location>
        <begin position="242"/>
        <end position="257"/>
    </location>
</feature>
<gene>
    <name evidence="9" type="ORF">BCF53_10742</name>
</gene>
<dbReference type="RefSeq" id="WP_132701478.1">
    <property type="nucleotide sequence ID" value="NZ_SLZR01000007.1"/>
</dbReference>
<keyword evidence="4 7" id="KW-0812">Transmembrane</keyword>
<keyword evidence="6 7" id="KW-0472">Membrane</keyword>
<dbReference type="GO" id="GO:0005886">
    <property type="term" value="C:plasma membrane"/>
    <property type="evidence" value="ECO:0007669"/>
    <property type="project" value="UniProtKB-SubCell"/>
</dbReference>
<evidence type="ECO:0000313" key="10">
    <source>
        <dbReference type="Proteomes" id="UP000295793"/>
    </source>
</evidence>
<dbReference type="PANTHER" id="PTHR33362:SF3">
    <property type="entry name" value="SIALIC ACID TRAP TRANSPORTER PERMEASE PROTEIN SIAT"/>
    <property type="match status" value="1"/>
</dbReference>
<comment type="caution">
    <text evidence="7">Lacks conserved residue(s) required for the propagation of feature annotation.</text>
</comment>
<evidence type="ECO:0000256" key="5">
    <source>
        <dbReference type="ARBA" id="ARBA00022989"/>
    </source>
</evidence>
<dbReference type="Pfam" id="PF06808">
    <property type="entry name" value="DctM"/>
    <property type="match status" value="1"/>
</dbReference>
<dbReference type="AlphaFoldDB" id="A0A4R3I5Q7"/>
<feature type="transmembrane region" description="Helical" evidence="7">
    <location>
        <begin position="306"/>
        <end position="328"/>
    </location>
</feature>
<keyword evidence="10" id="KW-1185">Reference proteome</keyword>
<dbReference type="InterPro" id="IPR010656">
    <property type="entry name" value="DctM"/>
</dbReference>
<dbReference type="InterPro" id="IPR004681">
    <property type="entry name" value="TRAP_DctM"/>
</dbReference>
<keyword evidence="2" id="KW-1003">Cell membrane</keyword>
<feature type="transmembrane region" description="Helical" evidence="7">
    <location>
        <begin position="397"/>
        <end position="421"/>
    </location>
</feature>
<feature type="transmembrane region" description="Helical" evidence="7">
    <location>
        <begin position="359"/>
        <end position="385"/>
    </location>
</feature>
<dbReference type="PANTHER" id="PTHR33362">
    <property type="entry name" value="SIALIC ACID TRAP TRANSPORTER PERMEASE PROTEIN SIAT-RELATED"/>
    <property type="match status" value="1"/>
</dbReference>
<sequence>MLTLYIFGVLIFFLLINVPVVVAIGLTSVIFFIGLGDARLLAMLPHRMYYGTTGFTLLAIPFFILAGNLMNTGGITDRIFRFARAMVGHISGGIGQVNIVASVIFSGMSGSAVADAAGLGQIEHKAMVDQGYDPADSATLVAASSVIGPVIPPSIPFVLYGSITSVSVARLFLAGFIPGILMSIGMMVALGILAKRRNYPRDEHKATIRERFSAFNGAFWPLMAPVIIVGGIMTGFFTPTEASVVVCVYAALLGFYYKDLKLKAIPDIVYKSISQSVSLLFIIAAANFFGWLIIHQKIPDAVISTLVSFGATQSIVMWIIIGIVLTMGLFLEGNAIFLITLPLFMPIATMFQIDLVNFGVVMTLLIMIGNLTPPVGMCLFAVDSFAKVGMPALARRVWPYLLMIFLITLLIAFVPGIALFLPNLLMGPM</sequence>
<dbReference type="PIRSF" id="PIRSF006066">
    <property type="entry name" value="HI0050"/>
    <property type="match status" value="1"/>
</dbReference>
<evidence type="ECO:0000256" key="2">
    <source>
        <dbReference type="ARBA" id="ARBA00022475"/>
    </source>
</evidence>
<feature type="transmembrane region" description="Helical" evidence="7">
    <location>
        <begin position="335"/>
        <end position="353"/>
    </location>
</feature>
<dbReference type="GO" id="GO:0022857">
    <property type="term" value="F:transmembrane transporter activity"/>
    <property type="evidence" value="ECO:0007669"/>
    <property type="project" value="UniProtKB-UniRule"/>
</dbReference>
<comment type="subunit">
    <text evidence="7">The complex comprises the extracytoplasmic solute receptor protein and the two transmembrane proteins.</text>
</comment>
<feature type="transmembrane region" description="Helical" evidence="7">
    <location>
        <begin position="48"/>
        <end position="70"/>
    </location>
</feature>
<evidence type="ECO:0000256" key="6">
    <source>
        <dbReference type="ARBA" id="ARBA00023136"/>
    </source>
</evidence>
<evidence type="ECO:0000259" key="8">
    <source>
        <dbReference type="Pfam" id="PF06808"/>
    </source>
</evidence>
<comment type="subcellular location">
    <subcellularLocation>
        <location evidence="1 7">Cell inner membrane</location>
        <topology evidence="1 7">Multi-pass membrane protein</topology>
    </subcellularLocation>
</comment>
<organism evidence="9 10">
    <name type="scientific">Reinekea marinisedimentorum</name>
    <dbReference type="NCBI Taxonomy" id="230495"/>
    <lineage>
        <taxon>Bacteria</taxon>
        <taxon>Pseudomonadati</taxon>
        <taxon>Pseudomonadota</taxon>
        <taxon>Gammaproteobacteria</taxon>
        <taxon>Oceanospirillales</taxon>
        <taxon>Saccharospirillaceae</taxon>
        <taxon>Reinekea</taxon>
    </lineage>
</organism>
<evidence type="ECO:0000256" key="1">
    <source>
        <dbReference type="ARBA" id="ARBA00004429"/>
    </source>
</evidence>
<feature type="transmembrane region" description="Helical" evidence="7">
    <location>
        <begin position="6"/>
        <end position="36"/>
    </location>
</feature>
<keyword evidence="7" id="KW-0813">Transport</keyword>
<dbReference type="Proteomes" id="UP000295793">
    <property type="component" value="Unassembled WGS sequence"/>
</dbReference>
<keyword evidence="3 7" id="KW-0997">Cell inner membrane</keyword>
<evidence type="ECO:0000313" key="9">
    <source>
        <dbReference type="EMBL" id="TCS41028.1"/>
    </source>
</evidence>
<evidence type="ECO:0000256" key="3">
    <source>
        <dbReference type="ARBA" id="ARBA00022519"/>
    </source>
</evidence>
<feature type="domain" description="TRAP C4-dicarboxylate transport system permease DctM subunit" evidence="8">
    <location>
        <begin position="7"/>
        <end position="417"/>
    </location>
</feature>
<dbReference type="NCBIfam" id="TIGR00786">
    <property type="entry name" value="dctM"/>
    <property type="match status" value="1"/>
</dbReference>
<dbReference type="OrthoDB" id="9796052at2"/>